<feature type="domain" description="FHA" evidence="2">
    <location>
        <begin position="27"/>
        <end position="77"/>
    </location>
</feature>
<feature type="compositionally biased region" description="Polar residues" evidence="1">
    <location>
        <begin position="232"/>
        <end position="245"/>
    </location>
</feature>
<keyword evidence="4" id="KW-1185">Reference proteome</keyword>
<feature type="region of interest" description="Disordered" evidence="1">
    <location>
        <begin position="203"/>
        <end position="268"/>
    </location>
</feature>
<dbReference type="InterPro" id="IPR046883">
    <property type="entry name" value="T6SS_FHA_C"/>
</dbReference>
<dbReference type="NCBIfam" id="TIGR03354">
    <property type="entry name" value="VI_FHA"/>
    <property type="match status" value="1"/>
</dbReference>
<dbReference type="EMBL" id="CP020472">
    <property type="protein sequence ID" value="ARD22754.1"/>
    <property type="molecule type" value="Genomic_DNA"/>
</dbReference>
<dbReference type="Proteomes" id="UP000191820">
    <property type="component" value="Chromosome"/>
</dbReference>
<dbReference type="CDD" id="cd00060">
    <property type="entry name" value="FHA"/>
    <property type="match status" value="1"/>
</dbReference>
<sequence length="462" mass="51103">MELTLEIVSFHRLSPEQVTSKDVISSLTIGRADTSDWHLPDPEKVVSGTHARITKRSDGFYIEDLSTNGLYINRSVEALGSTKPHKIEHDDLLTLGDYEVSAKMTNGISTEAASSTQSAASVSADPFQTNQVLDSNPFENEFEQQIAGFDAQSLLNQAPSQSQPLPDVNGDLQDHFQPPGMAIPEEWGQDFFNESAPVAEPQVSMPVGQPVTNQAAPQPAHQQPQSMPPQQLTSMASQQQVTNPHAAQSTAQQATRAEPQPQVSNQVQAASSLSQAFFKGFGIDEQEYSKVLTEELMFELGQSMQLMLTGLMDSLRQRSKLKTEFRINQTTFQQRENNPLKFSASLDDVFQNLYLRKSASFLSSQQAIIEAFNDGRKHDIALTAGTFGALRGLLNQLDPDLVEQKSQSQSFAEMLVPGQKQFKQWKVYKSLHEDLQAEFANTNTAALSDDFVEAYDNKIKSL</sequence>
<dbReference type="PROSITE" id="PS50006">
    <property type="entry name" value="FHA_DOMAIN"/>
    <property type="match status" value="1"/>
</dbReference>
<evidence type="ECO:0000313" key="3">
    <source>
        <dbReference type="EMBL" id="ARD22754.1"/>
    </source>
</evidence>
<dbReference type="SUPFAM" id="SSF49879">
    <property type="entry name" value="SMAD/FHA domain"/>
    <property type="match status" value="1"/>
</dbReference>
<evidence type="ECO:0000259" key="2">
    <source>
        <dbReference type="PROSITE" id="PS50006"/>
    </source>
</evidence>
<gene>
    <name evidence="3" type="ORF">SJ2017_2464</name>
</gene>
<dbReference type="Gene3D" id="2.60.200.20">
    <property type="match status" value="1"/>
</dbReference>
<dbReference type="Pfam" id="PF20232">
    <property type="entry name" value="T6SS_FHA_C"/>
    <property type="match status" value="1"/>
</dbReference>
<dbReference type="Pfam" id="PF00498">
    <property type="entry name" value="FHA"/>
    <property type="match status" value="1"/>
</dbReference>
<dbReference type="RefSeq" id="WP_080915975.1">
    <property type="nucleotide sequence ID" value="NZ_CP020472.1"/>
</dbReference>
<name>A0ABM6JMA3_9GAMM</name>
<proteinExistence type="predicted"/>
<evidence type="ECO:0000313" key="4">
    <source>
        <dbReference type="Proteomes" id="UP000191820"/>
    </source>
</evidence>
<accession>A0ABM6JMA3</accession>
<organism evidence="3 4">
    <name type="scientific">Shewanella japonica</name>
    <dbReference type="NCBI Taxonomy" id="93973"/>
    <lineage>
        <taxon>Bacteria</taxon>
        <taxon>Pseudomonadati</taxon>
        <taxon>Pseudomonadota</taxon>
        <taxon>Gammaproteobacteria</taxon>
        <taxon>Alteromonadales</taxon>
        <taxon>Shewanellaceae</taxon>
        <taxon>Shewanella</taxon>
    </lineage>
</organism>
<feature type="region of interest" description="Disordered" evidence="1">
    <location>
        <begin position="158"/>
        <end position="185"/>
    </location>
</feature>
<feature type="compositionally biased region" description="Low complexity" evidence="1">
    <location>
        <begin position="246"/>
        <end position="257"/>
    </location>
</feature>
<dbReference type="InterPro" id="IPR000253">
    <property type="entry name" value="FHA_dom"/>
</dbReference>
<dbReference type="SMART" id="SM00240">
    <property type="entry name" value="FHA"/>
    <property type="match status" value="1"/>
</dbReference>
<dbReference type="InterPro" id="IPR008984">
    <property type="entry name" value="SMAD_FHA_dom_sf"/>
</dbReference>
<protein>
    <recommendedName>
        <fullName evidence="2">FHA domain-containing protein</fullName>
    </recommendedName>
</protein>
<evidence type="ECO:0000256" key="1">
    <source>
        <dbReference type="SAM" id="MobiDB-lite"/>
    </source>
</evidence>
<dbReference type="InterPro" id="IPR017735">
    <property type="entry name" value="T6SS_FHA"/>
</dbReference>
<feature type="compositionally biased region" description="Low complexity" evidence="1">
    <location>
        <begin position="214"/>
        <end position="231"/>
    </location>
</feature>
<reference evidence="3 4" key="1">
    <citation type="submission" date="2017-03" db="EMBL/GenBank/DDBJ databases">
        <title>Genome sequencing of Shewanella japonica KCTC 22435.</title>
        <authorList>
            <person name="Kim K.M."/>
        </authorList>
    </citation>
    <scope>NUCLEOTIDE SEQUENCE [LARGE SCALE GENOMIC DNA]</scope>
    <source>
        <strain evidence="3 4">KCTC 22435</strain>
    </source>
</reference>